<dbReference type="InterPro" id="IPR046338">
    <property type="entry name" value="GAIN_dom_sf"/>
</dbReference>
<feature type="transmembrane region" description="Helical" evidence="6">
    <location>
        <begin position="1641"/>
        <end position="1663"/>
    </location>
</feature>
<protein>
    <submittedName>
        <fullName evidence="11">Uncharacterized protein</fullName>
    </submittedName>
</protein>
<feature type="transmembrane region" description="Helical" evidence="6">
    <location>
        <begin position="1616"/>
        <end position="1635"/>
    </location>
</feature>
<dbReference type="EMBL" id="CAXIEN010000039">
    <property type="protein sequence ID" value="CAL1269313.1"/>
    <property type="molecule type" value="Genomic_DNA"/>
</dbReference>
<dbReference type="SMART" id="SM00034">
    <property type="entry name" value="CLECT"/>
    <property type="match status" value="3"/>
</dbReference>
<evidence type="ECO:0000256" key="1">
    <source>
        <dbReference type="ARBA" id="ARBA00004141"/>
    </source>
</evidence>
<dbReference type="PRINTS" id="PR00249">
    <property type="entry name" value="GPCRSECRETIN"/>
</dbReference>
<dbReference type="Pfam" id="PF00059">
    <property type="entry name" value="Lectin_C"/>
    <property type="match status" value="1"/>
</dbReference>
<dbReference type="Pfam" id="PF00002">
    <property type="entry name" value="7tm_2"/>
    <property type="match status" value="1"/>
</dbReference>
<dbReference type="InterPro" id="IPR016186">
    <property type="entry name" value="C-type_lectin-like/link_sf"/>
</dbReference>
<comment type="caution">
    <text evidence="11">The sequence shown here is derived from an EMBL/GenBank/DDBJ whole genome shotgun (WGS) entry which is preliminary data.</text>
</comment>
<dbReference type="PROSITE" id="PS50221">
    <property type="entry name" value="GAIN_B"/>
    <property type="match status" value="1"/>
</dbReference>
<dbReference type="SMART" id="SM00303">
    <property type="entry name" value="GPS"/>
    <property type="match status" value="1"/>
</dbReference>
<organism evidence="11 12">
    <name type="scientific">Larinioides sclopetarius</name>
    <dbReference type="NCBI Taxonomy" id="280406"/>
    <lineage>
        <taxon>Eukaryota</taxon>
        <taxon>Metazoa</taxon>
        <taxon>Ecdysozoa</taxon>
        <taxon>Arthropoda</taxon>
        <taxon>Chelicerata</taxon>
        <taxon>Arachnida</taxon>
        <taxon>Araneae</taxon>
        <taxon>Araneomorphae</taxon>
        <taxon>Entelegynae</taxon>
        <taxon>Araneoidea</taxon>
        <taxon>Araneidae</taxon>
        <taxon>Larinioides</taxon>
    </lineage>
</organism>
<dbReference type="SUPFAM" id="SSF81321">
    <property type="entry name" value="Family A G protein-coupled receptor-like"/>
    <property type="match status" value="1"/>
</dbReference>
<dbReference type="Gene3D" id="3.10.100.10">
    <property type="entry name" value="Mannose-Binding Protein A, subunit A"/>
    <property type="match status" value="3"/>
</dbReference>
<keyword evidence="3 6" id="KW-1133">Transmembrane helix</keyword>
<dbReference type="PROSITE" id="PS50041">
    <property type="entry name" value="C_TYPE_LECTIN_2"/>
    <property type="match status" value="2"/>
</dbReference>
<dbReference type="InterPro" id="IPR057244">
    <property type="entry name" value="GAIN_B"/>
</dbReference>
<name>A0AAV1ZCE2_9ARAC</name>
<feature type="transmembrane region" description="Helical" evidence="6">
    <location>
        <begin position="1455"/>
        <end position="1473"/>
    </location>
</feature>
<feature type="domain" description="GAIN-B" evidence="8">
    <location>
        <begin position="1254"/>
        <end position="1409"/>
    </location>
</feature>
<dbReference type="PROSITE" id="PS50835">
    <property type="entry name" value="IG_LIKE"/>
    <property type="match status" value="2"/>
</dbReference>
<evidence type="ECO:0000256" key="3">
    <source>
        <dbReference type="ARBA" id="ARBA00022989"/>
    </source>
</evidence>
<evidence type="ECO:0000256" key="6">
    <source>
        <dbReference type="SAM" id="Phobius"/>
    </source>
</evidence>
<dbReference type="CDD" id="cd00037">
    <property type="entry name" value="CLECT"/>
    <property type="match status" value="2"/>
</dbReference>
<evidence type="ECO:0000313" key="12">
    <source>
        <dbReference type="Proteomes" id="UP001497382"/>
    </source>
</evidence>
<proteinExistence type="predicted"/>
<dbReference type="Pfam" id="PF01825">
    <property type="entry name" value="GPS"/>
    <property type="match status" value="1"/>
</dbReference>
<reference evidence="11 12" key="1">
    <citation type="submission" date="2024-04" db="EMBL/GenBank/DDBJ databases">
        <authorList>
            <person name="Rising A."/>
            <person name="Reimegard J."/>
            <person name="Sonavane S."/>
            <person name="Akerstrom W."/>
            <person name="Nylinder S."/>
            <person name="Hedman E."/>
            <person name="Kallberg Y."/>
        </authorList>
    </citation>
    <scope>NUCLEOTIDE SEQUENCE [LARGE SCALE GENOMIC DNA]</scope>
</reference>
<dbReference type="InterPro" id="IPR053066">
    <property type="entry name" value="ADGR_G7"/>
</dbReference>
<feature type="domain" description="C-type lectin" evidence="7">
    <location>
        <begin position="705"/>
        <end position="831"/>
    </location>
</feature>
<dbReference type="InterPro" id="IPR000832">
    <property type="entry name" value="GPCR_2_secretin-like"/>
</dbReference>
<dbReference type="Proteomes" id="UP001497382">
    <property type="component" value="Unassembled WGS sequence"/>
</dbReference>
<feature type="transmembrane region" description="Helical" evidence="6">
    <location>
        <begin position="1523"/>
        <end position="1545"/>
    </location>
</feature>
<evidence type="ECO:0000256" key="4">
    <source>
        <dbReference type="ARBA" id="ARBA00023136"/>
    </source>
</evidence>
<keyword evidence="4 6" id="KW-0472">Membrane</keyword>
<dbReference type="Gene3D" id="2.60.220.50">
    <property type="match status" value="1"/>
</dbReference>
<dbReference type="InterPro" id="IPR000203">
    <property type="entry name" value="GPS"/>
</dbReference>
<dbReference type="PANTHER" id="PTHR47767">
    <property type="entry name" value="ADHESION G PROTEIN-COUPLED RECEPTOR G7"/>
    <property type="match status" value="1"/>
</dbReference>
<dbReference type="InterPro" id="IPR007110">
    <property type="entry name" value="Ig-like_dom"/>
</dbReference>
<feature type="transmembrane region" description="Helical" evidence="6">
    <location>
        <begin position="1565"/>
        <end position="1588"/>
    </location>
</feature>
<dbReference type="InterPro" id="IPR017981">
    <property type="entry name" value="GPCR_2-like_7TM"/>
</dbReference>
<dbReference type="GO" id="GO:0004930">
    <property type="term" value="F:G protein-coupled receptor activity"/>
    <property type="evidence" value="ECO:0007669"/>
    <property type="project" value="InterPro"/>
</dbReference>
<evidence type="ECO:0000259" key="8">
    <source>
        <dbReference type="PROSITE" id="PS50221"/>
    </source>
</evidence>
<dbReference type="PANTHER" id="PTHR47767:SF1">
    <property type="entry name" value="ADHESION G PROTEIN-COUPLED RECEPTOR G7"/>
    <property type="match status" value="1"/>
</dbReference>
<evidence type="ECO:0000256" key="2">
    <source>
        <dbReference type="ARBA" id="ARBA00022692"/>
    </source>
</evidence>
<gene>
    <name evidence="11" type="ORF">LARSCL_LOCUS4664</name>
</gene>
<sequence length="1718" mass="195233">MPECRNAFDKCQCHKTYKQYNNEMDDDQKTIKVCLKLYKSKKLNWKDADMKCKTEFSYLLFNYTENTAFEDFKKEGVNLVWIGIRKLDGFYTSLSNYPCLFKESDRERGMQWANNEPIYDCVALDILSRKLVTRSCSTQLAFVCQNNGFPIYPVANTLACPEDWLLFYHADMEEDKGRKKNIVMKNCIRAFKRIDQYTEQACSNIKSTKVDDDGYYITLYGYFSRLKIKDFPKLSGGNICIGKYIESALGGPLKVIDTVVTCPEMLFICEQDFRNISLTTKIVPEILNSLSTTNANLTTFTCEVSFNDKNVIPIEEILKQLHFKWFKDEIPTSVGGNLLHLNSSSMIHQGSYHCEIRIEGLQDIYLSSEVSYFYSDVSTYILTLHGSSTSLSYEDFSKISFQNFISYLNESMVAFSIGDVLSFADLNWKLQKAWLSGINATVQVLLYFKRNKSLNINLHDEMEFFNALQMHTSRKQETNRRFVGISLILQSAVICFEESVPSVETLYDDILLWKDAAQTKSAVSAPMCLNDWRLVTRECKASIIDGAKWLPFNYSMCTKYQSAIKDIKFNCPPGLRELESNVCYDVFKEEHTLEDAEGICDTRSSFLMNLNLLNNTRLLFELEISSKYWISEGTRTMKSKNETYSYHKMINRNFHCIVVNQINGILGYSFDDCKVNEKHSFVCVHHPLKVLESMFFSKAWYKFPFQHGCFYIEHSKKTWEEANKSCQVSHGKSNLLRSIQNVDDYSSFRALLNNLPHLPKGFSWWISLFQNKDSLKWLGSSEEIITFVDWEAHTNFRMNQSAGVLSLGSSTKSSIHWSLRDLSSKEGIICEMQDCSNTSPVSVDIEDKTILPIGNYSDLILNLNYQCIPTGWFVANSISWFKDDIAIKISKGTELSLRIETGPTIDDSLTSQGYYWCSVDQELYITPVFSSKVLFKHPGWHTFVLYMLTKVPEFSNCSHSLFQNVQFILEFNKNFRELLSSENFFLFLKDASCASSELHYYDHIYVSKKVGNEQRVKEIIVSSITSPQTFLMEELLIKLNILTNGNFSLRSTVACPSEKSHQGEHILNWPETLIGQSASPKEDCNTESGAPLERKCLGDFNTGGFWSPLGKVCTGFESILTMSLHKLAKENITEVNVLNSSLSMEDIIAHSDNFSTTDVQYVTRILQNIASVPDIQPGVVRSVVNTVDTVIEVNIMTEDVDLLSTTPGKISSALEDILSKVHTNGQIITEAGNSIAVSALPLNTNLSLIPTGGVLEQWGSNITTLFNNSNKDPSTLLNQLENFEAAVLLPENLLSQKPSNDITNIPIIIRKNFHFLKDIVMNGQVISPVIDVSIGKKTVFNVTPPVEMVFNISEISAEDFKSLKCAFWAADQNAWSDNGCKSKLNLTRIHCFCDHLTSFAIIADLKVGTETPDFHFEILSIITYIGSCLSIFGLGMIILTFIIFRKWRAQLKHKILFNFSLSLFLFLFLFLIGAQKKHWNYGCLAIAILLHYFVLASFSWMLVEAYLQYLILVKVIGTYIPRFLQKAMIFAWGVPLVIVGGVLAVDHNDYNDLTHEYCWLTGKVFYYAVAGPSLSLLAANYMIFGLILHSNTCGRSKEFLGNNEVERKELIARAKAVFCVSALLGLSWLFGFLAVGKPKLIFQYLFTITTTPQGFLIFFFFVYRQKGTREEWVKLLKVSPLSNSSHTGGTGVDSLGIRQKRVQNKVTYNAAAPYVSVE</sequence>
<dbReference type="InterPro" id="IPR016187">
    <property type="entry name" value="CTDL_fold"/>
</dbReference>
<feature type="domain" description="Ig-like" evidence="10">
    <location>
        <begin position="840"/>
        <end position="919"/>
    </location>
</feature>
<evidence type="ECO:0000259" key="9">
    <source>
        <dbReference type="PROSITE" id="PS50261"/>
    </source>
</evidence>
<keyword evidence="5" id="KW-1015">Disulfide bond</keyword>
<dbReference type="GO" id="GO:0007166">
    <property type="term" value="P:cell surface receptor signaling pathway"/>
    <property type="evidence" value="ECO:0007669"/>
    <property type="project" value="InterPro"/>
</dbReference>
<comment type="subcellular location">
    <subcellularLocation>
        <location evidence="1">Membrane</location>
        <topology evidence="1">Multi-pass membrane protein</topology>
    </subcellularLocation>
</comment>
<dbReference type="InterPro" id="IPR001304">
    <property type="entry name" value="C-type_lectin-like"/>
</dbReference>
<feature type="domain" description="C-type lectin" evidence="7">
    <location>
        <begin position="34"/>
        <end position="145"/>
    </location>
</feature>
<feature type="transmembrane region" description="Helical" evidence="6">
    <location>
        <begin position="1421"/>
        <end position="1443"/>
    </location>
</feature>
<feature type="domain" description="Ig-like" evidence="10">
    <location>
        <begin position="284"/>
        <end position="371"/>
    </location>
</feature>
<evidence type="ECO:0000259" key="10">
    <source>
        <dbReference type="PROSITE" id="PS50835"/>
    </source>
</evidence>
<keyword evidence="2 6" id="KW-0812">Transmembrane</keyword>
<dbReference type="SUPFAM" id="SSF56436">
    <property type="entry name" value="C-type lectin-like"/>
    <property type="match status" value="3"/>
</dbReference>
<keyword evidence="12" id="KW-1185">Reference proteome</keyword>
<dbReference type="PROSITE" id="PS50261">
    <property type="entry name" value="G_PROTEIN_RECEP_F2_4"/>
    <property type="match status" value="1"/>
</dbReference>
<accession>A0AAV1ZCE2</accession>
<dbReference type="GO" id="GO:0016020">
    <property type="term" value="C:membrane"/>
    <property type="evidence" value="ECO:0007669"/>
    <property type="project" value="UniProtKB-SubCell"/>
</dbReference>
<evidence type="ECO:0000256" key="5">
    <source>
        <dbReference type="ARBA" id="ARBA00023157"/>
    </source>
</evidence>
<evidence type="ECO:0000313" key="11">
    <source>
        <dbReference type="EMBL" id="CAL1269313.1"/>
    </source>
</evidence>
<evidence type="ECO:0000259" key="7">
    <source>
        <dbReference type="PROSITE" id="PS50041"/>
    </source>
</evidence>
<feature type="transmembrane region" description="Helical" evidence="6">
    <location>
        <begin position="1479"/>
        <end position="1503"/>
    </location>
</feature>
<feature type="domain" description="G-protein coupled receptors family 2 profile 2" evidence="9">
    <location>
        <begin position="1419"/>
        <end position="1665"/>
    </location>
</feature>
<dbReference type="Gene3D" id="1.20.1070.10">
    <property type="entry name" value="Rhodopsin 7-helix transmembrane proteins"/>
    <property type="match status" value="1"/>
</dbReference>
<dbReference type="CDD" id="cd15040">
    <property type="entry name" value="7tmB2_Adhesion"/>
    <property type="match status" value="1"/>
</dbReference>